<protein>
    <submittedName>
        <fullName evidence="1">Uncharacterized protein</fullName>
    </submittedName>
</protein>
<name>A0A5P9W8W1_ENTFL</name>
<accession>A0A5P9W8W1</accession>
<organism evidence="1">
    <name type="scientific">Enterococcus faecalis</name>
    <name type="common">Streptococcus faecalis</name>
    <dbReference type="NCBI Taxonomy" id="1351"/>
    <lineage>
        <taxon>Bacteria</taxon>
        <taxon>Bacillati</taxon>
        <taxon>Bacillota</taxon>
        <taxon>Bacilli</taxon>
        <taxon>Lactobacillales</taxon>
        <taxon>Enterococcaceae</taxon>
        <taxon>Enterococcus</taxon>
    </lineage>
</organism>
<proteinExistence type="predicted"/>
<keyword evidence="1" id="KW-0614">Plasmid</keyword>
<dbReference type="AlphaFoldDB" id="A0A5P9W8W1"/>
<sequence>MGNTMMSTGWCEVSDDMFHSDNLQYSLVQAAALYNQYKLVPKERVNREIIALFTEVKGN</sequence>
<reference evidence="1" key="1">
    <citation type="submission" date="2018-09" db="EMBL/GenBank/DDBJ databases">
        <title>Analysis of transferable multi-drug resistant plasmids carrying cfr in one Enterococcus isolates from swin.</title>
        <authorList>
            <person name="Chen L."/>
        </authorList>
    </citation>
    <scope>NUCLEOTIDE SEQUENCE</scope>
    <source>
        <plasmid evidence="1">p4</plasmid>
    </source>
</reference>
<dbReference type="EMBL" id="MH830362">
    <property type="protein sequence ID" value="QFX76012.1"/>
    <property type="molecule type" value="Genomic_DNA"/>
</dbReference>
<geneLocation type="plasmid" evidence="1">
    <name>p4</name>
</geneLocation>
<evidence type="ECO:0000313" key="1">
    <source>
        <dbReference type="EMBL" id="QFX76012.1"/>
    </source>
</evidence>